<dbReference type="InterPro" id="IPR052900">
    <property type="entry name" value="Phospholipid_Metab_Enz"/>
</dbReference>
<organism evidence="3 4">
    <name type="scientific">Galerina marginata (strain CBS 339.88)</name>
    <dbReference type="NCBI Taxonomy" id="685588"/>
    <lineage>
        <taxon>Eukaryota</taxon>
        <taxon>Fungi</taxon>
        <taxon>Dikarya</taxon>
        <taxon>Basidiomycota</taxon>
        <taxon>Agaricomycotina</taxon>
        <taxon>Agaricomycetes</taxon>
        <taxon>Agaricomycetidae</taxon>
        <taxon>Agaricales</taxon>
        <taxon>Agaricineae</taxon>
        <taxon>Strophariaceae</taxon>
        <taxon>Galerina</taxon>
    </lineage>
</organism>
<dbReference type="CDD" id="cd07389">
    <property type="entry name" value="MPP_PhoD"/>
    <property type="match status" value="1"/>
</dbReference>
<dbReference type="Gene3D" id="3.60.21.70">
    <property type="entry name" value="PhoD-like phosphatase"/>
    <property type="match status" value="1"/>
</dbReference>
<dbReference type="HOGENOM" id="CLU_013967_1_0_1"/>
<feature type="region of interest" description="Disordered" evidence="1">
    <location>
        <begin position="52"/>
        <end position="72"/>
    </location>
</feature>
<protein>
    <recommendedName>
        <fullName evidence="2">PhoD-like phosphatase metallophosphatase domain-containing protein</fullName>
    </recommendedName>
</protein>
<reference evidence="4" key="1">
    <citation type="journal article" date="2014" name="Proc. Natl. Acad. Sci. U.S.A.">
        <title>Extensive sampling of basidiomycete genomes demonstrates inadequacy of the white-rot/brown-rot paradigm for wood decay fungi.</title>
        <authorList>
            <person name="Riley R."/>
            <person name="Salamov A.A."/>
            <person name="Brown D.W."/>
            <person name="Nagy L.G."/>
            <person name="Floudas D."/>
            <person name="Held B.W."/>
            <person name="Levasseur A."/>
            <person name="Lombard V."/>
            <person name="Morin E."/>
            <person name="Otillar R."/>
            <person name="Lindquist E.A."/>
            <person name="Sun H."/>
            <person name="LaButti K.M."/>
            <person name="Schmutz J."/>
            <person name="Jabbour D."/>
            <person name="Luo H."/>
            <person name="Baker S.E."/>
            <person name="Pisabarro A.G."/>
            <person name="Walton J.D."/>
            <person name="Blanchette R.A."/>
            <person name="Henrissat B."/>
            <person name="Martin F."/>
            <person name="Cullen D."/>
            <person name="Hibbett D.S."/>
            <person name="Grigoriev I.V."/>
        </authorList>
    </citation>
    <scope>NUCLEOTIDE SEQUENCE [LARGE SCALE GENOMIC DNA]</scope>
    <source>
        <strain evidence="4">CBS 339.88</strain>
    </source>
</reference>
<dbReference type="InterPro" id="IPR018946">
    <property type="entry name" value="PhoD-like_MPP"/>
</dbReference>
<evidence type="ECO:0000313" key="4">
    <source>
        <dbReference type="Proteomes" id="UP000027222"/>
    </source>
</evidence>
<name>A0A067TQX3_GALM3</name>
<dbReference type="AlphaFoldDB" id="A0A067TQX3"/>
<dbReference type="OrthoDB" id="2100241at2759"/>
<evidence type="ECO:0000256" key="1">
    <source>
        <dbReference type="SAM" id="MobiDB-lite"/>
    </source>
</evidence>
<proteinExistence type="predicted"/>
<evidence type="ECO:0000259" key="2">
    <source>
        <dbReference type="Pfam" id="PF09423"/>
    </source>
</evidence>
<sequence length="621" mass="70478">MIHYVAPVFSSLFRLAAYLFLRVIPSRLGIPVLPTLYLLHLAAASLFPPPNDGPHPNWHEKNHKPPPKKQGPSPLSVLFFSLPSPSRLLTWATVSINTVLLLAAADLVVTPYLDPASDVVFTRVGAVHPDSVKILVRYPTDEPLVVLYRGSNSVSWIRGPQLHPSEQSDWAETVWLQDLWPSTLYEYTLAYSNSTLLPYPERPIQFRTFPDPRFHSSSHFRFLATSCITPNFPYKGPFHRRTITGFELLANYLRSPPQEPLLLNDTQPATQNITAPQPPAEFLLFLGDFIYADVPTYIGDNQEAYRRLYRRNYQSPSFRKVYEQLPIFHAYDDHEFINNYVGNSEDAAPFQSASDAYNIYAGNVNYDSPRLAQNFYDFRRGDVAFFVMDTRRYRSAPSTEPDTYRTMLGDVQLTALYNWLHKVNETCSFKFIVSSVPFTSLWTHDAQIDSWAAFPEEKAALLKAFHSVPNVVIISGDRHEFAAIEFASPDPALHTVREISTSPLSMFYIPFIHTLQPQSEAFFIRNVTDAENATATQVPLEKVISYIPHGNSKWSSFEIDTRDINKPMLRLETVIDGKPVYHLEITGAPTRPPNFTGLGSLVATNVLDLFDKIGLKPAKWF</sequence>
<evidence type="ECO:0000313" key="3">
    <source>
        <dbReference type="EMBL" id="KDR81363.1"/>
    </source>
</evidence>
<dbReference type="InterPro" id="IPR029052">
    <property type="entry name" value="Metallo-depent_PP-like"/>
</dbReference>
<keyword evidence="4" id="KW-1185">Reference proteome</keyword>
<feature type="domain" description="PhoD-like phosphatase metallophosphatase" evidence="2">
    <location>
        <begin position="279"/>
        <end position="509"/>
    </location>
</feature>
<dbReference type="SUPFAM" id="SSF56300">
    <property type="entry name" value="Metallo-dependent phosphatases"/>
    <property type="match status" value="1"/>
</dbReference>
<dbReference type="InterPro" id="IPR038607">
    <property type="entry name" value="PhoD-like_sf"/>
</dbReference>
<dbReference type="Pfam" id="PF09423">
    <property type="entry name" value="PhoD"/>
    <property type="match status" value="1"/>
</dbReference>
<accession>A0A067TQX3</accession>
<dbReference type="PANTHER" id="PTHR43606">
    <property type="entry name" value="PHOSPHATASE, PUTATIVE (AFU_ORTHOLOGUE AFUA_6G08710)-RELATED"/>
    <property type="match status" value="1"/>
</dbReference>
<dbReference type="EMBL" id="KL142370">
    <property type="protein sequence ID" value="KDR81363.1"/>
    <property type="molecule type" value="Genomic_DNA"/>
</dbReference>
<dbReference type="PANTHER" id="PTHR43606:SF2">
    <property type="entry name" value="ALKALINE PHOSPHATASE FAMILY PROTEIN (AFU_ORTHOLOGUE AFUA_5G03860)"/>
    <property type="match status" value="1"/>
</dbReference>
<gene>
    <name evidence="3" type="ORF">GALMADRAFT_239216</name>
</gene>
<dbReference type="STRING" id="685588.A0A067TQX3"/>
<dbReference type="Proteomes" id="UP000027222">
    <property type="component" value="Unassembled WGS sequence"/>
</dbReference>